<dbReference type="InterPro" id="IPR043129">
    <property type="entry name" value="ATPase_NBD"/>
</dbReference>
<dbReference type="EMBL" id="BARS01047470">
    <property type="protein sequence ID" value="GAG40130.1"/>
    <property type="molecule type" value="Genomic_DNA"/>
</dbReference>
<feature type="domain" description="ATPase BadF/BadG/BcrA/BcrD type" evidence="1">
    <location>
        <begin position="30"/>
        <end position="126"/>
    </location>
</feature>
<sequence length="127" mass="13289">MESKDPAVLPGKCGIFCQSVVVSVEADYTDSEIIAHLVACLQEHPTVETVLDIGGEDSKLLLIHNGTLVNFQMNKDCGGGTGAMIEAIANRLGVDITAVGRTALDSKDPVMLPGKCGIFCQSAVVSQ</sequence>
<dbReference type="AlphaFoldDB" id="X0XAM1"/>
<dbReference type="Pfam" id="PF01869">
    <property type="entry name" value="BcrAD_BadFG"/>
    <property type="match status" value="1"/>
</dbReference>
<gene>
    <name evidence="2" type="ORF">S01H1_71294</name>
</gene>
<accession>X0XAM1</accession>
<evidence type="ECO:0000259" key="1">
    <source>
        <dbReference type="Pfam" id="PF01869"/>
    </source>
</evidence>
<name>X0XAM1_9ZZZZ</name>
<protein>
    <recommendedName>
        <fullName evidence="1">ATPase BadF/BadG/BcrA/BcrD type domain-containing protein</fullName>
    </recommendedName>
</protein>
<dbReference type="Gene3D" id="3.30.420.40">
    <property type="match status" value="2"/>
</dbReference>
<dbReference type="PANTHER" id="PTHR32329:SF7">
    <property type="entry name" value="ACTIVATOR OF 2-HYDROXYACYL-COA-HYDRATASE"/>
    <property type="match status" value="1"/>
</dbReference>
<dbReference type="SUPFAM" id="SSF53067">
    <property type="entry name" value="Actin-like ATPase domain"/>
    <property type="match status" value="1"/>
</dbReference>
<evidence type="ECO:0000313" key="2">
    <source>
        <dbReference type="EMBL" id="GAG40130.1"/>
    </source>
</evidence>
<dbReference type="InterPro" id="IPR002731">
    <property type="entry name" value="ATPase_BadF"/>
</dbReference>
<dbReference type="InterPro" id="IPR051805">
    <property type="entry name" value="Dehydratase_Activator_Redct"/>
</dbReference>
<comment type="caution">
    <text evidence="2">The sequence shown here is derived from an EMBL/GenBank/DDBJ whole genome shotgun (WGS) entry which is preliminary data.</text>
</comment>
<reference evidence="2" key="1">
    <citation type="journal article" date="2014" name="Front. Microbiol.">
        <title>High frequency of phylogenetically diverse reductive dehalogenase-homologous genes in deep subseafloor sedimentary metagenomes.</title>
        <authorList>
            <person name="Kawai M."/>
            <person name="Futagami T."/>
            <person name="Toyoda A."/>
            <person name="Takaki Y."/>
            <person name="Nishi S."/>
            <person name="Hori S."/>
            <person name="Arai W."/>
            <person name="Tsubouchi T."/>
            <person name="Morono Y."/>
            <person name="Uchiyama I."/>
            <person name="Ito T."/>
            <person name="Fujiyama A."/>
            <person name="Inagaki F."/>
            <person name="Takami H."/>
        </authorList>
    </citation>
    <scope>NUCLEOTIDE SEQUENCE</scope>
    <source>
        <strain evidence="2">Expedition CK06-06</strain>
    </source>
</reference>
<proteinExistence type="predicted"/>
<organism evidence="2">
    <name type="scientific">marine sediment metagenome</name>
    <dbReference type="NCBI Taxonomy" id="412755"/>
    <lineage>
        <taxon>unclassified sequences</taxon>
        <taxon>metagenomes</taxon>
        <taxon>ecological metagenomes</taxon>
    </lineage>
</organism>
<dbReference type="PANTHER" id="PTHR32329">
    <property type="entry name" value="BIFUNCTIONAL PROTEIN [INCLUDES 2-HYDROXYACYL-COA DEHYDRATASE (N-TER) AND ITS ACTIVATOR DOMAIN (C_TERM)-RELATED"/>
    <property type="match status" value="1"/>
</dbReference>